<dbReference type="GO" id="GO:0005886">
    <property type="term" value="C:plasma membrane"/>
    <property type="evidence" value="ECO:0007669"/>
    <property type="project" value="TreeGrafter"/>
</dbReference>
<keyword evidence="1" id="KW-1133">Transmembrane helix</keyword>
<dbReference type="PANTHER" id="PTHR32502:SF23">
    <property type="entry name" value="TRANSPORT PROTEIN, PTS SYSTEM"/>
    <property type="match status" value="1"/>
</dbReference>
<dbReference type="Pfam" id="PF03613">
    <property type="entry name" value="EIID-AGA"/>
    <property type="match status" value="1"/>
</dbReference>
<name>A0A414NFA4_9ACTN</name>
<comment type="caution">
    <text evidence="2">The sequence shown here is derived from an EMBL/GenBank/DDBJ whole genome shotgun (WGS) entry which is preliminary data.</text>
</comment>
<evidence type="ECO:0000256" key="1">
    <source>
        <dbReference type="SAM" id="Phobius"/>
    </source>
</evidence>
<gene>
    <name evidence="2" type="ORF">DW682_00945</name>
</gene>
<feature type="transmembrane region" description="Helical" evidence="1">
    <location>
        <begin position="192"/>
        <end position="210"/>
    </location>
</feature>
<accession>A0A414NFA4</accession>
<dbReference type="InParanoid" id="A0A414NFA4"/>
<dbReference type="RefSeq" id="WP_118102450.1">
    <property type="nucleotide sequence ID" value="NZ_CABJEU010000001.1"/>
</dbReference>
<keyword evidence="1" id="KW-0472">Membrane</keyword>
<dbReference type="PROSITE" id="PS51108">
    <property type="entry name" value="PTS_EIID"/>
    <property type="match status" value="1"/>
</dbReference>
<dbReference type="Proteomes" id="UP000283983">
    <property type="component" value="Unassembled WGS sequence"/>
</dbReference>
<feature type="transmembrane region" description="Helical" evidence="1">
    <location>
        <begin position="230"/>
        <end position="247"/>
    </location>
</feature>
<dbReference type="AlphaFoldDB" id="A0A414NFA4"/>
<reference evidence="2 3" key="1">
    <citation type="submission" date="2018-08" db="EMBL/GenBank/DDBJ databases">
        <title>A genome reference for cultivated species of the human gut microbiota.</title>
        <authorList>
            <person name="Zou Y."/>
            <person name="Xue W."/>
            <person name="Luo G."/>
        </authorList>
    </citation>
    <scope>NUCLEOTIDE SEQUENCE [LARGE SCALE GENOMIC DNA]</scope>
    <source>
        <strain evidence="2 3">AM25-33</strain>
    </source>
</reference>
<protein>
    <submittedName>
        <fullName evidence="2">PTS system mannose/fructose/sorbose family transporter subunit IID</fullName>
    </submittedName>
</protein>
<keyword evidence="1" id="KW-0812">Transmembrane</keyword>
<feature type="transmembrane region" description="Helical" evidence="1">
    <location>
        <begin position="142"/>
        <end position="162"/>
    </location>
</feature>
<sequence length="274" mass="29662">MSSEKTTLSTDDKKLVKELFLNSFFLENCYNYERQQGLGFALAMWPAIKRFWHTKEERAAALTRHMAIFNTTPHVVGAISGVAAALEREASENPEFDTSIINNVKVGLMGPFAGIGDSFFQGTLRIIASGIGISLCQQGSPLGPILFLLIFNIPHIIIRYFLTMVGYKSGTSLVEGARGGAILQKLSKGATIVGLMVIGGMSASMVALSTPLAMTIGETTFEMQSYLDQIFPSLLSLLYVFLMYGCLKKGMKATGILLMTIAIALVGAFFGFLA</sequence>
<dbReference type="GO" id="GO:0009401">
    <property type="term" value="P:phosphoenolpyruvate-dependent sugar phosphotransferase system"/>
    <property type="evidence" value="ECO:0007669"/>
    <property type="project" value="InterPro"/>
</dbReference>
<evidence type="ECO:0000313" key="3">
    <source>
        <dbReference type="Proteomes" id="UP000283983"/>
    </source>
</evidence>
<organism evidence="2 3">
    <name type="scientific">Collinsella intestinalis</name>
    <dbReference type="NCBI Taxonomy" id="147207"/>
    <lineage>
        <taxon>Bacteria</taxon>
        <taxon>Bacillati</taxon>
        <taxon>Actinomycetota</taxon>
        <taxon>Coriobacteriia</taxon>
        <taxon>Coriobacteriales</taxon>
        <taxon>Coriobacteriaceae</taxon>
        <taxon>Collinsella</taxon>
    </lineage>
</organism>
<dbReference type="PANTHER" id="PTHR32502">
    <property type="entry name" value="N-ACETYLGALACTOSAMINE PERMEASE II COMPONENT-RELATED"/>
    <property type="match status" value="1"/>
</dbReference>
<evidence type="ECO:0000313" key="2">
    <source>
        <dbReference type="EMBL" id="RHF38312.1"/>
    </source>
</evidence>
<dbReference type="InterPro" id="IPR050303">
    <property type="entry name" value="GatZ_KbaZ_carbometab"/>
</dbReference>
<dbReference type="EMBL" id="QSLJ01000001">
    <property type="protein sequence ID" value="RHF38312.1"/>
    <property type="molecule type" value="Genomic_DNA"/>
</dbReference>
<keyword evidence="3" id="KW-1185">Reference proteome</keyword>
<dbReference type="InterPro" id="IPR004704">
    <property type="entry name" value="PTS_IID_man"/>
</dbReference>
<proteinExistence type="predicted"/>
<feature type="transmembrane region" description="Helical" evidence="1">
    <location>
        <begin position="254"/>
        <end position="273"/>
    </location>
</feature>